<organism evidence="1 2">
    <name type="scientific">Melanopsichium pennsylvanicum</name>
    <dbReference type="NCBI Taxonomy" id="63383"/>
    <lineage>
        <taxon>Eukaryota</taxon>
        <taxon>Fungi</taxon>
        <taxon>Dikarya</taxon>
        <taxon>Basidiomycota</taxon>
        <taxon>Ustilaginomycotina</taxon>
        <taxon>Ustilaginomycetes</taxon>
        <taxon>Ustilaginales</taxon>
        <taxon>Ustilaginaceae</taxon>
        <taxon>Melanopsichium</taxon>
    </lineage>
</organism>
<keyword evidence="2" id="KW-1185">Reference proteome</keyword>
<reference evidence="1" key="1">
    <citation type="submission" date="2023-10" db="EMBL/GenBank/DDBJ databases">
        <authorList>
            <person name="Guldener U."/>
        </authorList>
    </citation>
    <scope>NUCLEOTIDE SEQUENCE</scope>
    <source>
        <strain evidence="1">Mp4</strain>
    </source>
</reference>
<gene>
    <name evidence="1" type="ORF">MEPE_04399</name>
</gene>
<comment type="caution">
    <text evidence="1">The sequence shown here is derived from an EMBL/GenBank/DDBJ whole genome shotgun (WGS) entry which is preliminary data.</text>
</comment>
<protein>
    <submittedName>
        <fullName evidence="1">Uncharacterized protein</fullName>
    </submittedName>
</protein>
<dbReference type="Proteomes" id="UP001294444">
    <property type="component" value="Unassembled WGS sequence"/>
</dbReference>
<dbReference type="EMBL" id="OAPG01000011">
    <property type="protein sequence ID" value="SNX85690.1"/>
    <property type="molecule type" value="Genomic_DNA"/>
</dbReference>
<dbReference type="AlphaFoldDB" id="A0AAJ4XNS0"/>
<sequence>MGLTLLFYANYPVKEDDGTHAGRARAPTYLRVPGTASIPVPSLMGRPDRADTTLRPSTLFRPTEPVIQEQLFHVNAAAEFQRRTERLVNAKNAIMTHNRVKIKPEVVQLLETDFKEWNFPQDYQFRHSTKENEDIAKHNTALLGSLESVLMHVASKSL</sequence>
<evidence type="ECO:0000313" key="1">
    <source>
        <dbReference type="EMBL" id="SNX85690.1"/>
    </source>
</evidence>
<name>A0AAJ4XNS0_9BASI</name>
<accession>A0AAJ4XNS0</accession>
<proteinExistence type="predicted"/>
<evidence type="ECO:0000313" key="2">
    <source>
        <dbReference type="Proteomes" id="UP001294444"/>
    </source>
</evidence>